<accession>A0A829Q329</accession>
<evidence type="ECO:0000256" key="5">
    <source>
        <dbReference type="SAM" id="MobiDB-lite"/>
    </source>
</evidence>
<evidence type="ECO:0000313" key="6">
    <source>
        <dbReference type="EMBL" id="EUA47200.1"/>
    </source>
</evidence>
<dbReference type="InterPro" id="IPR003180">
    <property type="entry name" value="MPG"/>
</dbReference>
<dbReference type="InterPro" id="IPR036995">
    <property type="entry name" value="MPG_sf"/>
</dbReference>
<organism evidence="6 7">
    <name type="scientific">Mycobacteroides abscessus 21</name>
    <dbReference type="NCBI Taxonomy" id="1299324"/>
    <lineage>
        <taxon>Bacteria</taxon>
        <taxon>Bacillati</taxon>
        <taxon>Actinomycetota</taxon>
        <taxon>Actinomycetes</taxon>
        <taxon>Mycobacteriales</taxon>
        <taxon>Mycobacteriaceae</taxon>
        <taxon>Mycobacteroides</taxon>
        <taxon>Mycobacteroides abscessus</taxon>
    </lineage>
</organism>
<gene>
    <name evidence="6" type="ORF">I543_2488</name>
</gene>
<dbReference type="InterPro" id="IPR011034">
    <property type="entry name" value="Formyl_transferase-like_C_sf"/>
</dbReference>
<dbReference type="PANTHER" id="PTHR10429">
    <property type="entry name" value="DNA-3-METHYLADENINE GLYCOSYLASE"/>
    <property type="match status" value="1"/>
</dbReference>
<keyword evidence="4" id="KW-0234">DNA repair</keyword>
<dbReference type="EMBL" id="JAOF01000001">
    <property type="protein sequence ID" value="EUA47200.1"/>
    <property type="molecule type" value="Genomic_DNA"/>
</dbReference>
<keyword evidence="2" id="KW-0227">DNA damage</keyword>
<dbReference type="GO" id="GO:0006284">
    <property type="term" value="P:base-excision repair"/>
    <property type="evidence" value="ECO:0007669"/>
    <property type="project" value="InterPro"/>
</dbReference>
<protein>
    <submittedName>
        <fullName evidence="6">Methylpurine-DNA glycosylase family protein</fullName>
    </submittedName>
</protein>
<evidence type="ECO:0000313" key="7">
    <source>
        <dbReference type="Proteomes" id="UP000020103"/>
    </source>
</evidence>
<name>A0A829Q329_9MYCO</name>
<dbReference type="GO" id="GO:0003677">
    <property type="term" value="F:DNA binding"/>
    <property type="evidence" value="ECO:0007669"/>
    <property type="project" value="InterPro"/>
</dbReference>
<feature type="region of interest" description="Disordered" evidence="5">
    <location>
        <begin position="113"/>
        <end position="152"/>
    </location>
</feature>
<sequence length="152" mass="15887">MSAEILNTHPVKAARRLLGATIESRGVSAVIVEVEAYGGVPDGPWPDPAAHSFRGPTKRNRVMFGPAGHLYVYQSHGIHMCANVVCGPDGVAGGVLMRAAAIVDGARCVGSGAPPRATTPGWRADPGTSGRRSRSRSRTVVSTFSPRAARCE</sequence>
<feature type="compositionally biased region" description="Low complexity" evidence="5">
    <location>
        <begin position="138"/>
        <end position="152"/>
    </location>
</feature>
<dbReference type="Proteomes" id="UP000020103">
    <property type="component" value="Unassembled WGS sequence"/>
</dbReference>
<dbReference type="GO" id="GO:0003905">
    <property type="term" value="F:alkylbase DNA N-glycosylase activity"/>
    <property type="evidence" value="ECO:0007669"/>
    <property type="project" value="InterPro"/>
</dbReference>
<evidence type="ECO:0000256" key="1">
    <source>
        <dbReference type="ARBA" id="ARBA00009232"/>
    </source>
</evidence>
<evidence type="ECO:0000256" key="4">
    <source>
        <dbReference type="ARBA" id="ARBA00023204"/>
    </source>
</evidence>
<reference evidence="6 7" key="1">
    <citation type="submission" date="2013-12" db="EMBL/GenBank/DDBJ databases">
        <authorList>
            <person name="Madinger N."/>
            <person name="Lenaerts A."/>
            <person name="Ordway D."/>
            <person name="DeGroote M.A."/>
            <person name="Parker T."/>
            <person name="Sizemore C."/>
            <person name="Tallon L.J."/>
            <person name="Sadzewicz L.K."/>
            <person name="Sengamalay N."/>
            <person name="Fraser C.M."/>
            <person name="Hine E."/>
            <person name="Shefchek K.A."/>
            <person name="Das S.P."/>
            <person name="Tettelin H."/>
        </authorList>
    </citation>
    <scope>NUCLEOTIDE SEQUENCE [LARGE SCALE GENOMIC DNA]</scope>
    <source>
        <strain evidence="6 7">21</strain>
    </source>
</reference>
<dbReference type="Gene3D" id="3.10.300.10">
    <property type="entry name" value="Methylpurine-DNA glycosylase (MPG)"/>
    <property type="match status" value="1"/>
</dbReference>
<proteinExistence type="inferred from homology"/>
<dbReference type="AlphaFoldDB" id="A0A829Q329"/>
<comment type="caution">
    <text evidence="6">The sequence shown here is derived from an EMBL/GenBank/DDBJ whole genome shotgun (WGS) entry which is preliminary data.</text>
</comment>
<comment type="similarity">
    <text evidence="1">Belongs to the DNA glycosylase MPG family.</text>
</comment>
<dbReference type="Pfam" id="PF02245">
    <property type="entry name" value="Pur_DNA_glyco"/>
    <property type="match status" value="1"/>
</dbReference>
<dbReference type="NCBIfam" id="TIGR00567">
    <property type="entry name" value="3mg"/>
    <property type="match status" value="1"/>
</dbReference>
<keyword evidence="3" id="KW-0378">Hydrolase</keyword>
<evidence type="ECO:0000256" key="3">
    <source>
        <dbReference type="ARBA" id="ARBA00022801"/>
    </source>
</evidence>
<evidence type="ECO:0000256" key="2">
    <source>
        <dbReference type="ARBA" id="ARBA00022763"/>
    </source>
</evidence>
<dbReference type="PANTHER" id="PTHR10429:SF0">
    <property type="entry name" value="DNA-3-METHYLADENINE GLYCOSYLASE"/>
    <property type="match status" value="1"/>
</dbReference>
<dbReference type="SUPFAM" id="SSF50486">
    <property type="entry name" value="FMT C-terminal domain-like"/>
    <property type="match status" value="1"/>
</dbReference>